<proteinExistence type="predicted"/>
<evidence type="ECO:0000313" key="3">
    <source>
        <dbReference type="Proteomes" id="UP000007755"/>
    </source>
</evidence>
<organism evidence="3">
    <name type="scientific">Acromyrmex echinatior</name>
    <name type="common">Panamanian leafcutter ant</name>
    <name type="synonym">Acromyrmex octospinosus echinatior</name>
    <dbReference type="NCBI Taxonomy" id="103372"/>
    <lineage>
        <taxon>Eukaryota</taxon>
        <taxon>Metazoa</taxon>
        <taxon>Ecdysozoa</taxon>
        <taxon>Arthropoda</taxon>
        <taxon>Hexapoda</taxon>
        <taxon>Insecta</taxon>
        <taxon>Pterygota</taxon>
        <taxon>Neoptera</taxon>
        <taxon>Endopterygota</taxon>
        <taxon>Hymenoptera</taxon>
        <taxon>Apocrita</taxon>
        <taxon>Aculeata</taxon>
        <taxon>Formicoidea</taxon>
        <taxon>Formicidae</taxon>
        <taxon>Myrmicinae</taxon>
        <taxon>Acromyrmex</taxon>
    </lineage>
</organism>
<dbReference type="InterPro" id="IPR032135">
    <property type="entry name" value="DUF4817"/>
</dbReference>
<dbReference type="EMBL" id="GL887762">
    <property type="protein sequence ID" value="EGI70080.1"/>
    <property type="molecule type" value="Genomic_DNA"/>
</dbReference>
<name>F4W6W7_ACREC</name>
<feature type="domain" description="DUF4817" evidence="1">
    <location>
        <begin position="693"/>
        <end position="745"/>
    </location>
</feature>
<dbReference type="STRING" id="103372.F4W6W7"/>
<dbReference type="OrthoDB" id="7536094at2759"/>
<gene>
    <name evidence="2" type="ORF">G5I_01173</name>
</gene>
<accession>F4W6W7</accession>
<reference evidence="2" key="1">
    <citation type="submission" date="2011-02" db="EMBL/GenBank/DDBJ databases">
        <title>The genome of the leaf-cutting ant Acromyrmex echinatior suggests key adaptations to social evolution and fungus farming.</title>
        <authorList>
            <person name="Nygaard S."/>
            <person name="Zhang G."/>
        </authorList>
    </citation>
    <scope>NUCLEOTIDE SEQUENCE</scope>
</reference>
<protein>
    <recommendedName>
        <fullName evidence="1">DUF4817 domain-containing protein</fullName>
    </recommendedName>
</protein>
<sequence length="800" mass="93540">MSDGMEREKSERLTAREIEEEEMKRELTGIGIYEPGITYKEMKRLLEFVNESQDTSNVTSNNKNTQQAIQHSDNECLSDVTSDINVQQGVTLQKCTDMPKPSYSYKLNHTPPTMHERRVVHYINSPESSPLLFEVRSPIYKNSDDEQFEKQCDNSNSHTTNRYFSLRLENVSRGCQNATEKRTQDTQNEIVQKLERWRLNPLDICINDNDVPLRQPNRSLARERMPFEHCKEAHMSDQCDRVIRSMNQHLKEMANLWYNWRPIINPIFQWGSPIQVSTANSSLDKKPLTNPKTEQIQAECIYRDGYERASKRKANTLIATLNRDSSSENEDDNQYDFTRNKKKRIQSNNVEYIENQHAHASYKKENVIAGNSFSDDNSNTNIDNEYVKHSRSPELTAYPRRIRPPNPQTRLSLARKRKENATSKLFPKTQCENKNVEQARNQKKDNTMTEEEIRRQLEEDWSNDEEKVCTREKDAKFPKLPMLKEVRYRLRDKRLSLNKKAKEARAAVKEEKSDEEQNKIKRMKLCERRKVEELCRIDNRNGSWEHELLSDEDKSSEMNQQFDFQNGNRSNNVLISTNNVNCPICNKCFPHNEIENHAADCEQFEINNEEDDNERIQFECNICSNYKTNNGKEYEEHVYQCINIKNNQRRSHGWAIYWYVFEFRRMATPNELQTRNFDSLLVIPSAARNNMFSLEERFEILKTYFQSQCCVAETVRILKRNMGRDRAPTEGAIRKLVRKVREKGIRLSKLWSLGCLENWGIPVSSTIIDISVSSGTAGGRLGRTDTGSGSGGYFHWVRSG</sequence>
<dbReference type="eggNOG" id="ENOG502T9DS">
    <property type="taxonomic scope" value="Eukaryota"/>
</dbReference>
<dbReference type="InParanoid" id="F4W6W7"/>
<evidence type="ECO:0000259" key="1">
    <source>
        <dbReference type="Pfam" id="PF16087"/>
    </source>
</evidence>
<dbReference type="AlphaFoldDB" id="F4W6W7"/>
<evidence type="ECO:0000313" key="2">
    <source>
        <dbReference type="EMBL" id="EGI70080.1"/>
    </source>
</evidence>
<dbReference type="Proteomes" id="UP000007755">
    <property type="component" value="Unassembled WGS sequence"/>
</dbReference>
<dbReference type="Pfam" id="PF16087">
    <property type="entry name" value="DUF4817"/>
    <property type="match status" value="1"/>
</dbReference>
<keyword evidence="3" id="KW-1185">Reference proteome</keyword>